<organism evidence="2 3">
    <name type="scientific">Williamsia phyllosphaerae</name>
    <dbReference type="NCBI Taxonomy" id="885042"/>
    <lineage>
        <taxon>Bacteria</taxon>
        <taxon>Bacillati</taxon>
        <taxon>Actinomycetota</taxon>
        <taxon>Actinomycetes</taxon>
        <taxon>Mycobacteriales</taxon>
        <taxon>Nocardiaceae</taxon>
        <taxon>Williamsia</taxon>
    </lineage>
</organism>
<feature type="region of interest" description="Disordered" evidence="1">
    <location>
        <begin position="31"/>
        <end position="96"/>
    </location>
</feature>
<accession>A0ABQ1U4N6</accession>
<evidence type="ECO:0000313" key="3">
    <source>
        <dbReference type="Proteomes" id="UP000632454"/>
    </source>
</evidence>
<reference evidence="3" key="1">
    <citation type="journal article" date="2019" name="Int. J. Syst. Evol. Microbiol.">
        <title>The Global Catalogue of Microorganisms (GCM) 10K type strain sequencing project: providing services to taxonomists for standard genome sequencing and annotation.</title>
        <authorList>
            <consortium name="The Broad Institute Genomics Platform"/>
            <consortium name="The Broad Institute Genome Sequencing Center for Infectious Disease"/>
            <person name="Wu L."/>
            <person name="Ma J."/>
        </authorList>
    </citation>
    <scope>NUCLEOTIDE SEQUENCE [LARGE SCALE GENOMIC DNA]</scope>
    <source>
        <strain evidence="3">CCM 7855</strain>
    </source>
</reference>
<comment type="caution">
    <text evidence="2">The sequence shown here is derived from an EMBL/GenBank/DDBJ whole genome shotgun (WGS) entry which is preliminary data.</text>
</comment>
<feature type="compositionally biased region" description="Low complexity" evidence="1">
    <location>
        <begin position="35"/>
        <end position="87"/>
    </location>
</feature>
<name>A0ABQ1U4N6_9NOCA</name>
<dbReference type="Proteomes" id="UP000632454">
    <property type="component" value="Unassembled WGS sequence"/>
</dbReference>
<proteinExistence type="predicted"/>
<evidence type="ECO:0000313" key="2">
    <source>
        <dbReference type="EMBL" id="GGF09837.1"/>
    </source>
</evidence>
<evidence type="ECO:0000256" key="1">
    <source>
        <dbReference type="SAM" id="MobiDB-lite"/>
    </source>
</evidence>
<sequence>MSRRTTILIAIAAVLAVAVVAGIILVAVSGDDDPASTASSSSSSVVTQTVTETPSTTQATTTTTDETTTEETTTTTPETSSSSSTSQDNPGGLVIYDCGGQPQVRPTDVTSIYCGDNSVSVSDITWTRWGPRSAVGTGTEAVNLCRPNCAAGNYEQRQVDVVLGDPERKTFTTITLTGTDGVTQSYKLTGNSPN</sequence>
<gene>
    <name evidence="2" type="ORF">GCM10007298_02230</name>
</gene>
<dbReference type="EMBL" id="BMCS01000001">
    <property type="protein sequence ID" value="GGF09837.1"/>
    <property type="molecule type" value="Genomic_DNA"/>
</dbReference>
<protein>
    <submittedName>
        <fullName evidence="2">Uncharacterized protein</fullName>
    </submittedName>
</protein>
<keyword evidence="3" id="KW-1185">Reference proteome</keyword>